<dbReference type="InterPro" id="IPR012337">
    <property type="entry name" value="RNaseH-like_sf"/>
</dbReference>
<dbReference type="InterPro" id="IPR036397">
    <property type="entry name" value="RNaseH_sf"/>
</dbReference>
<dbReference type="SUPFAM" id="SSF53098">
    <property type="entry name" value="Ribonuclease H-like"/>
    <property type="match status" value="1"/>
</dbReference>
<dbReference type="InterPro" id="IPR001584">
    <property type="entry name" value="Integrase_cat-core"/>
</dbReference>
<sequence length="188" mass="21874">RLKRPYQPRYNRDCFGELIQIDGSHHDWFEGRAAKCCLLVFIDDATGKLQHLRFCESESTFDYMISTYLYVEQHGKPLAFYSDKHSVFRVNQSSKKDTKMTQFGRVLSTLNIDIIFANSPQAKGRVERANRTLQDRLIKEMRLKGISVRLSKRMPGYPASLSSLIRSSPRWLLILRIYIGLSLKQPKN</sequence>
<feature type="domain" description="Integrase catalytic" evidence="1">
    <location>
        <begin position="4"/>
        <end position="188"/>
    </location>
</feature>
<dbReference type="PANTHER" id="PTHR35004:SF7">
    <property type="entry name" value="INTEGRASE PROTEIN"/>
    <property type="match status" value="1"/>
</dbReference>
<dbReference type="InterPro" id="IPR047797">
    <property type="entry name" value="ISNCY_transpos"/>
</dbReference>
<proteinExistence type="predicted"/>
<evidence type="ECO:0000259" key="1">
    <source>
        <dbReference type="PROSITE" id="PS50994"/>
    </source>
</evidence>
<comment type="caution">
    <text evidence="2">The sequence shown here is derived from an EMBL/GenBank/DDBJ whole genome shotgun (WGS) entry which is preliminary data.</text>
</comment>
<evidence type="ECO:0000313" key="3">
    <source>
        <dbReference type="Proteomes" id="UP000018433"/>
    </source>
</evidence>
<name>A0ABP2UBA3_9GAMM</name>
<protein>
    <recommendedName>
        <fullName evidence="1">Integrase catalytic domain-containing protein</fullName>
    </recommendedName>
</protein>
<dbReference type="Gene3D" id="3.30.420.10">
    <property type="entry name" value="Ribonuclease H-like superfamily/Ribonuclease H"/>
    <property type="match status" value="1"/>
</dbReference>
<accession>A0ABP2UBA3</accession>
<gene>
    <name evidence="2" type="ORF">F950_00081</name>
</gene>
<feature type="non-terminal residue" evidence="2">
    <location>
        <position position="1"/>
    </location>
</feature>
<dbReference type="NCBIfam" id="NF033594">
    <property type="entry name" value="transpos_ISNCY_2"/>
    <property type="match status" value="1"/>
</dbReference>
<keyword evidence="3" id="KW-1185">Reference proteome</keyword>
<dbReference type="EMBL" id="APPV01000003">
    <property type="protein sequence ID" value="ENV62095.1"/>
    <property type="molecule type" value="Genomic_DNA"/>
</dbReference>
<organism evidence="2 3">
    <name type="scientific">Acinetobacter soli NIPH 2899</name>
    <dbReference type="NCBI Taxonomy" id="1217677"/>
    <lineage>
        <taxon>Bacteria</taxon>
        <taxon>Pseudomonadati</taxon>
        <taxon>Pseudomonadota</taxon>
        <taxon>Gammaproteobacteria</taxon>
        <taxon>Moraxellales</taxon>
        <taxon>Moraxellaceae</taxon>
        <taxon>Acinetobacter</taxon>
    </lineage>
</organism>
<dbReference type="Proteomes" id="UP000018433">
    <property type="component" value="Unassembled WGS sequence"/>
</dbReference>
<dbReference type="PANTHER" id="PTHR35004">
    <property type="entry name" value="TRANSPOSASE RV3428C-RELATED"/>
    <property type="match status" value="1"/>
</dbReference>
<reference evidence="2 3" key="1">
    <citation type="submission" date="2013-02" db="EMBL/GenBank/DDBJ databases">
        <title>The Genome Sequence of Acinetobacter soli NIPH 2899.</title>
        <authorList>
            <consortium name="The Broad Institute Genome Sequencing Platform"/>
            <consortium name="The Broad Institute Genome Sequencing Center for Infectious Disease"/>
            <person name="Cerqueira G."/>
            <person name="Feldgarden M."/>
            <person name="Courvalin P."/>
            <person name="Perichon B."/>
            <person name="Grillot-Courvalin C."/>
            <person name="Clermont D."/>
            <person name="Rocha E."/>
            <person name="Yoon E.-J."/>
            <person name="Nemec A."/>
            <person name="Walker B."/>
            <person name="Young S.K."/>
            <person name="Zeng Q."/>
            <person name="Gargeya S."/>
            <person name="Fitzgerald M."/>
            <person name="Haas B."/>
            <person name="Abouelleil A."/>
            <person name="Alvarado L."/>
            <person name="Arachchi H.M."/>
            <person name="Berlin A.M."/>
            <person name="Chapman S.B."/>
            <person name="Dewar J."/>
            <person name="Goldberg J."/>
            <person name="Griggs A."/>
            <person name="Gujja S."/>
            <person name="Hansen M."/>
            <person name="Howarth C."/>
            <person name="Imamovic A."/>
            <person name="Larimer J."/>
            <person name="McCowan C."/>
            <person name="Murphy C."/>
            <person name="Neiman D."/>
            <person name="Pearson M."/>
            <person name="Priest M."/>
            <person name="Roberts A."/>
            <person name="Saif S."/>
            <person name="Shea T."/>
            <person name="Sisk P."/>
            <person name="Sykes S."/>
            <person name="Wortman J."/>
            <person name="Nusbaum C."/>
            <person name="Birren B."/>
        </authorList>
    </citation>
    <scope>NUCLEOTIDE SEQUENCE [LARGE SCALE GENOMIC DNA]</scope>
    <source>
        <strain evidence="2 3">NIPH 2899</strain>
    </source>
</reference>
<dbReference type="PROSITE" id="PS50994">
    <property type="entry name" value="INTEGRASE"/>
    <property type="match status" value="1"/>
</dbReference>
<evidence type="ECO:0000313" key="2">
    <source>
        <dbReference type="EMBL" id="ENV62095.1"/>
    </source>
</evidence>